<reference evidence="1 2" key="1">
    <citation type="journal article" date="2005" name="PLoS Biol.">
        <title>The genomes of Oryza sativa: a history of duplications.</title>
        <authorList>
            <person name="Yu J."/>
            <person name="Wang J."/>
            <person name="Lin W."/>
            <person name="Li S."/>
            <person name="Li H."/>
            <person name="Zhou J."/>
            <person name="Ni P."/>
            <person name="Dong W."/>
            <person name="Hu S."/>
            <person name="Zeng C."/>
            <person name="Zhang J."/>
            <person name="Zhang Y."/>
            <person name="Li R."/>
            <person name="Xu Z."/>
            <person name="Li S."/>
            <person name="Li X."/>
            <person name="Zheng H."/>
            <person name="Cong L."/>
            <person name="Lin L."/>
            <person name="Yin J."/>
            <person name="Geng J."/>
            <person name="Li G."/>
            <person name="Shi J."/>
            <person name="Liu J."/>
            <person name="Lv H."/>
            <person name="Li J."/>
            <person name="Wang J."/>
            <person name="Deng Y."/>
            <person name="Ran L."/>
            <person name="Shi X."/>
            <person name="Wang X."/>
            <person name="Wu Q."/>
            <person name="Li C."/>
            <person name="Ren X."/>
            <person name="Wang J."/>
            <person name="Wang X."/>
            <person name="Li D."/>
            <person name="Liu D."/>
            <person name="Zhang X."/>
            <person name="Ji Z."/>
            <person name="Zhao W."/>
            <person name="Sun Y."/>
            <person name="Zhang Z."/>
            <person name="Bao J."/>
            <person name="Han Y."/>
            <person name="Dong L."/>
            <person name="Ji J."/>
            <person name="Chen P."/>
            <person name="Wu S."/>
            <person name="Liu J."/>
            <person name="Xiao Y."/>
            <person name="Bu D."/>
            <person name="Tan J."/>
            <person name="Yang L."/>
            <person name="Ye C."/>
            <person name="Zhang J."/>
            <person name="Xu J."/>
            <person name="Zhou Y."/>
            <person name="Yu Y."/>
            <person name="Zhang B."/>
            <person name="Zhuang S."/>
            <person name="Wei H."/>
            <person name="Liu B."/>
            <person name="Lei M."/>
            <person name="Yu H."/>
            <person name="Li Y."/>
            <person name="Xu H."/>
            <person name="Wei S."/>
            <person name="He X."/>
            <person name="Fang L."/>
            <person name="Zhang Z."/>
            <person name="Zhang Y."/>
            <person name="Huang X."/>
            <person name="Su Z."/>
            <person name="Tong W."/>
            <person name="Li J."/>
            <person name="Tong Z."/>
            <person name="Li S."/>
            <person name="Ye J."/>
            <person name="Wang L."/>
            <person name="Fang L."/>
            <person name="Lei T."/>
            <person name="Chen C."/>
            <person name="Chen H."/>
            <person name="Xu Z."/>
            <person name="Li H."/>
            <person name="Huang H."/>
            <person name="Zhang F."/>
            <person name="Xu H."/>
            <person name="Li N."/>
            <person name="Zhao C."/>
            <person name="Li S."/>
            <person name="Dong L."/>
            <person name="Huang Y."/>
            <person name="Li L."/>
            <person name="Xi Y."/>
            <person name="Qi Q."/>
            <person name="Li W."/>
            <person name="Zhang B."/>
            <person name="Hu W."/>
            <person name="Zhang Y."/>
            <person name="Tian X."/>
            <person name="Jiao Y."/>
            <person name="Liang X."/>
            <person name="Jin J."/>
            <person name="Gao L."/>
            <person name="Zheng W."/>
            <person name="Hao B."/>
            <person name="Liu S."/>
            <person name="Wang W."/>
            <person name="Yuan L."/>
            <person name="Cao M."/>
            <person name="McDermott J."/>
            <person name="Samudrala R."/>
            <person name="Wang J."/>
            <person name="Wong G.K."/>
            <person name="Yang H."/>
        </authorList>
    </citation>
    <scope>NUCLEOTIDE SEQUENCE [LARGE SCALE GENOMIC DNA]</scope>
    <source>
        <strain evidence="2">cv. 93-11</strain>
    </source>
</reference>
<name>B8ALP1_ORYSI</name>
<dbReference type="AlphaFoldDB" id="B8ALP1"/>
<dbReference type="Gramene" id="BGIOSGA010319-TA">
    <property type="protein sequence ID" value="BGIOSGA010319-PA"/>
    <property type="gene ID" value="BGIOSGA010319"/>
</dbReference>
<dbReference type="EMBL" id="CM000128">
    <property type="protein sequence ID" value="EEC75674.1"/>
    <property type="molecule type" value="Genomic_DNA"/>
</dbReference>
<gene>
    <name evidence="1" type="ORF">OsI_12473</name>
</gene>
<keyword evidence="2" id="KW-1185">Reference proteome</keyword>
<accession>B8ALP1</accession>
<protein>
    <submittedName>
        <fullName evidence="1">Uncharacterized protein</fullName>
    </submittedName>
</protein>
<dbReference type="HOGENOM" id="CLU_2999844_0_0_1"/>
<dbReference type="Proteomes" id="UP000007015">
    <property type="component" value="Chromosome 3"/>
</dbReference>
<evidence type="ECO:0000313" key="2">
    <source>
        <dbReference type="Proteomes" id="UP000007015"/>
    </source>
</evidence>
<organism evidence="1 2">
    <name type="scientific">Oryza sativa subsp. indica</name>
    <name type="common">Rice</name>
    <dbReference type="NCBI Taxonomy" id="39946"/>
    <lineage>
        <taxon>Eukaryota</taxon>
        <taxon>Viridiplantae</taxon>
        <taxon>Streptophyta</taxon>
        <taxon>Embryophyta</taxon>
        <taxon>Tracheophyta</taxon>
        <taxon>Spermatophyta</taxon>
        <taxon>Magnoliopsida</taxon>
        <taxon>Liliopsida</taxon>
        <taxon>Poales</taxon>
        <taxon>Poaceae</taxon>
        <taxon>BOP clade</taxon>
        <taxon>Oryzoideae</taxon>
        <taxon>Oryzeae</taxon>
        <taxon>Oryzinae</taxon>
        <taxon>Oryza</taxon>
        <taxon>Oryza sativa</taxon>
    </lineage>
</organism>
<proteinExistence type="predicted"/>
<evidence type="ECO:0000313" key="1">
    <source>
        <dbReference type="EMBL" id="EEC75674.1"/>
    </source>
</evidence>
<sequence length="57" mass="5904">MAQRRDTGEVRAAAGLTRVAGTVTTVRATRKKKWPARVDVADGAPGLAELGDDVAVA</sequence>